<dbReference type="eggNOG" id="COG1944">
    <property type="taxonomic scope" value="Bacteria"/>
</dbReference>
<organism evidence="2 3">
    <name type="scientific">Pelotomaculum thermopropionicum (strain DSM 13744 / JCM 10971 / SI)</name>
    <dbReference type="NCBI Taxonomy" id="370438"/>
    <lineage>
        <taxon>Bacteria</taxon>
        <taxon>Bacillati</taxon>
        <taxon>Bacillota</taxon>
        <taxon>Clostridia</taxon>
        <taxon>Eubacteriales</taxon>
        <taxon>Desulfotomaculaceae</taxon>
        <taxon>Pelotomaculum</taxon>
    </lineage>
</organism>
<reference evidence="3" key="1">
    <citation type="journal article" date="2008" name="Genome Res.">
        <title>The genome of Pelotomaculum thermopropionicum reveals niche-associated evolution in anaerobic microbiota.</title>
        <authorList>
            <person name="Kosaka T."/>
            <person name="Kato S."/>
            <person name="Shimoyama T."/>
            <person name="Ishii S."/>
            <person name="Abe T."/>
            <person name="Watanabe K."/>
        </authorList>
    </citation>
    <scope>NUCLEOTIDE SEQUENCE [LARGE SCALE GENOMIC DNA]</scope>
    <source>
        <strain evidence="3">DSM 13744 / JCM 10971 / SI</strain>
    </source>
</reference>
<accession>A5CZU0</accession>
<dbReference type="Pfam" id="PF02624">
    <property type="entry name" value="YcaO"/>
    <property type="match status" value="1"/>
</dbReference>
<sequence length="586" mass="64766">MNIPAFKSHFQVEVFPGEGVLLLSEAGAGALYGRAYELVAPLVDGRRSAGEIVDALAGQLDAATVYYVLALLESKGYLTEAAPEIPAAVAAFWHGMDIEPRTALAVLRDRTVAVLAAGGLDPAGMHSALEAAGLRTGLRESARLWLVLTDDYQREELAAVNQAALQGARPWLLVRAGGPQLWLGPLFIPGETGCWQCLSSRLKRSLRSSSAGKGVSEIQARASALCEAIERYSGELSGGEVRVTCALKDWPPGEAYHPNDIMLYSAGQYARREAWNKRGSRFNRVPEPFTPDPVVDWTPLWSLTEERHKYVPTQLVYYGAPARAGDDTFYAFGCSNGCASGNTLAEAVLQGFFELVERDAAAIWWYNRLPRPGVDLVTFDEPYLLELAEHYRTRYRRETWALDITSDLGIPAFAALSRRLEGPEEQILLGLGCHLDARIALQRAFAEMNQMLGVASSAGKGDRQPLEDRETLTWLREATLTKQPYLAPDPAQPPRRLGDYPKQHSGDFLQDIAYCRQIIEARGMEMLVLDQTRAEVGMPVVKVVVPGLRHFWARFAPGRLYEVPVGMGWLKEPLREEDLNPVPIFF</sequence>
<gene>
    <name evidence="2" type="ordered locus">PTH_2329</name>
</gene>
<keyword evidence="3" id="KW-1185">Reference proteome</keyword>
<dbReference type="Gene3D" id="3.30.160.660">
    <property type="match status" value="1"/>
</dbReference>
<dbReference type="KEGG" id="pth:PTH_2329"/>
<dbReference type="NCBIfam" id="TIGR03882">
    <property type="entry name" value="cyclo_dehyd_2"/>
    <property type="match status" value="1"/>
</dbReference>
<feature type="domain" description="YcaO" evidence="1">
    <location>
        <begin position="212"/>
        <end position="586"/>
    </location>
</feature>
<dbReference type="InterPro" id="IPR003776">
    <property type="entry name" value="YcaO-like_dom"/>
</dbReference>
<dbReference type="EMBL" id="AP009389">
    <property type="protein sequence ID" value="BAF60510.1"/>
    <property type="molecule type" value="Genomic_DNA"/>
</dbReference>
<dbReference type="PANTHER" id="PTHR37809">
    <property type="entry name" value="RIBOSOMAL PROTEIN S12 METHYLTHIOTRANSFERASE ACCESSORY FACTOR YCAO"/>
    <property type="match status" value="1"/>
</dbReference>
<dbReference type="STRING" id="370438.PTH_2329"/>
<evidence type="ECO:0000313" key="2">
    <source>
        <dbReference type="EMBL" id="BAF60510.1"/>
    </source>
</evidence>
<dbReference type="HOGENOM" id="CLU_020793_0_0_9"/>
<evidence type="ECO:0000259" key="1">
    <source>
        <dbReference type="PROSITE" id="PS51664"/>
    </source>
</evidence>
<dbReference type="PROSITE" id="PS51664">
    <property type="entry name" value="YCAO"/>
    <property type="match status" value="1"/>
</dbReference>
<dbReference type="InterPro" id="IPR022291">
    <property type="entry name" value="Bacteriocin_synth_cyclodeHase"/>
</dbReference>
<dbReference type="Gene3D" id="3.30.40.250">
    <property type="match status" value="1"/>
</dbReference>
<protein>
    <submittedName>
        <fullName evidence="2">Uncharacterized conserved protein</fullName>
    </submittedName>
</protein>
<evidence type="ECO:0000313" key="3">
    <source>
        <dbReference type="Proteomes" id="UP000006556"/>
    </source>
</evidence>
<dbReference type="InterPro" id="IPR027624">
    <property type="entry name" value="TOMM_cyclo_SagD"/>
</dbReference>
<dbReference type="InterPro" id="IPR049274">
    <property type="entry name" value="LynD/TruD_wHTH-like"/>
</dbReference>
<dbReference type="Gene3D" id="3.30.1330.230">
    <property type="match status" value="1"/>
</dbReference>
<dbReference type="Gene3D" id="3.90.930.60">
    <property type="match status" value="1"/>
</dbReference>
<dbReference type="NCBIfam" id="TIGR00702">
    <property type="entry name" value="YcaO-type kinase domain"/>
    <property type="match status" value="1"/>
</dbReference>
<dbReference type="Proteomes" id="UP000006556">
    <property type="component" value="Chromosome"/>
</dbReference>
<dbReference type="NCBIfam" id="TIGR03604">
    <property type="entry name" value="TOMM_cyclo_SagD"/>
    <property type="match status" value="1"/>
</dbReference>
<dbReference type="Pfam" id="PF21084">
    <property type="entry name" value="WHD_DUF4423_like"/>
    <property type="match status" value="1"/>
</dbReference>
<dbReference type="PANTHER" id="PTHR37809:SF1">
    <property type="entry name" value="RIBOSOMAL PROTEIN S12 METHYLTHIOTRANSFERASE ACCESSORY FACTOR YCAO"/>
    <property type="match status" value="1"/>
</dbReference>
<proteinExistence type="predicted"/>
<name>A5CZU0_PELTS</name>
<dbReference type="AlphaFoldDB" id="A5CZU0"/>